<keyword evidence="10" id="KW-1185">Reference proteome</keyword>
<feature type="transmembrane region" description="Helical" evidence="7">
    <location>
        <begin position="49"/>
        <end position="68"/>
    </location>
</feature>
<name>A0AAE4AUI5_9HYPH</name>
<keyword evidence="4 7" id="KW-0812">Transmembrane</keyword>
<keyword evidence="3" id="KW-1003">Cell membrane</keyword>
<gene>
    <name evidence="9" type="ORF">J2S73_003972</name>
</gene>
<evidence type="ECO:0000313" key="9">
    <source>
        <dbReference type="EMBL" id="MDQ0317488.1"/>
    </source>
</evidence>
<keyword evidence="6 7" id="KW-0472">Membrane</keyword>
<evidence type="ECO:0000256" key="4">
    <source>
        <dbReference type="ARBA" id="ARBA00022692"/>
    </source>
</evidence>
<feature type="transmembrane region" description="Helical" evidence="7">
    <location>
        <begin position="12"/>
        <end position="37"/>
    </location>
</feature>
<evidence type="ECO:0000256" key="3">
    <source>
        <dbReference type="ARBA" id="ARBA00022475"/>
    </source>
</evidence>
<dbReference type="InterPro" id="IPR007182">
    <property type="entry name" value="MnhB"/>
</dbReference>
<feature type="domain" description="Na+/H+ antiporter MnhB subunit-related protein" evidence="8">
    <location>
        <begin position="18"/>
        <end position="140"/>
    </location>
</feature>
<dbReference type="Proteomes" id="UP001229244">
    <property type="component" value="Unassembled WGS sequence"/>
</dbReference>
<evidence type="ECO:0000256" key="7">
    <source>
        <dbReference type="SAM" id="Phobius"/>
    </source>
</evidence>
<sequence>MKGVSGRHGTRPVLPSPILAASAGLLATLMAAVAVIILLRGHNAPGGGFIGGLVGAGALVVIAYAFGVRKAQRLLRVHPVALAGWGLALALISGLPGLLGGVPYLTHLWGDIESEVGVLKVGTTYVFDLGVFLVVVGAVSAFFFLFEEN</sequence>
<dbReference type="Pfam" id="PF04039">
    <property type="entry name" value="MnhB"/>
    <property type="match status" value="1"/>
</dbReference>
<evidence type="ECO:0000256" key="2">
    <source>
        <dbReference type="ARBA" id="ARBA00009425"/>
    </source>
</evidence>
<comment type="caution">
    <text evidence="9">The sequence shown here is derived from an EMBL/GenBank/DDBJ whole genome shotgun (WGS) entry which is preliminary data.</text>
</comment>
<dbReference type="PANTHER" id="PTHR33932:SF4">
    <property type="entry name" value="NA(+)_H(+) ANTIPORTER SUBUNIT B"/>
    <property type="match status" value="1"/>
</dbReference>
<dbReference type="GO" id="GO:0005886">
    <property type="term" value="C:plasma membrane"/>
    <property type="evidence" value="ECO:0007669"/>
    <property type="project" value="UniProtKB-SubCell"/>
</dbReference>
<dbReference type="RefSeq" id="WP_306887407.1">
    <property type="nucleotide sequence ID" value="NZ_JAUSUL010000005.1"/>
</dbReference>
<evidence type="ECO:0000256" key="1">
    <source>
        <dbReference type="ARBA" id="ARBA00004651"/>
    </source>
</evidence>
<evidence type="ECO:0000313" key="10">
    <source>
        <dbReference type="Proteomes" id="UP001229244"/>
    </source>
</evidence>
<comment type="similarity">
    <text evidence="2">Belongs to the CPA3 antiporters (TC 2.A.63) subunit B family.</text>
</comment>
<evidence type="ECO:0000256" key="6">
    <source>
        <dbReference type="ARBA" id="ARBA00023136"/>
    </source>
</evidence>
<protein>
    <submittedName>
        <fullName evidence="9">Multisubunit Na+/H+ antiporter MnhB subunit</fullName>
    </submittedName>
</protein>
<dbReference type="PANTHER" id="PTHR33932">
    <property type="entry name" value="NA(+)/H(+) ANTIPORTER SUBUNIT B"/>
    <property type="match status" value="1"/>
</dbReference>
<evidence type="ECO:0000259" key="8">
    <source>
        <dbReference type="Pfam" id="PF04039"/>
    </source>
</evidence>
<comment type="subcellular location">
    <subcellularLocation>
        <location evidence="1">Cell membrane</location>
        <topology evidence="1">Multi-pass membrane protein</topology>
    </subcellularLocation>
</comment>
<dbReference type="EMBL" id="JAUSUL010000005">
    <property type="protein sequence ID" value="MDQ0317488.1"/>
    <property type="molecule type" value="Genomic_DNA"/>
</dbReference>
<accession>A0AAE4AUI5</accession>
<dbReference type="InterPro" id="IPR050622">
    <property type="entry name" value="CPA3_antiporter_subunitB"/>
</dbReference>
<dbReference type="AlphaFoldDB" id="A0AAE4AUI5"/>
<organism evidence="9 10">
    <name type="scientific">Amorphus orientalis</name>
    <dbReference type="NCBI Taxonomy" id="649198"/>
    <lineage>
        <taxon>Bacteria</taxon>
        <taxon>Pseudomonadati</taxon>
        <taxon>Pseudomonadota</taxon>
        <taxon>Alphaproteobacteria</taxon>
        <taxon>Hyphomicrobiales</taxon>
        <taxon>Amorphaceae</taxon>
        <taxon>Amorphus</taxon>
    </lineage>
</organism>
<reference evidence="9" key="1">
    <citation type="submission" date="2023-07" db="EMBL/GenBank/DDBJ databases">
        <title>Genomic Encyclopedia of Type Strains, Phase IV (KMG-IV): sequencing the most valuable type-strain genomes for metagenomic binning, comparative biology and taxonomic classification.</title>
        <authorList>
            <person name="Goeker M."/>
        </authorList>
    </citation>
    <scope>NUCLEOTIDE SEQUENCE</scope>
    <source>
        <strain evidence="9">DSM 21202</strain>
    </source>
</reference>
<proteinExistence type="inferred from homology"/>
<feature type="transmembrane region" description="Helical" evidence="7">
    <location>
        <begin position="125"/>
        <end position="146"/>
    </location>
</feature>
<evidence type="ECO:0000256" key="5">
    <source>
        <dbReference type="ARBA" id="ARBA00022989"/>
    </source>
</evidence>
<feature type="transmembrane region" description="Helical" evidence="7">
    <location>
        <begin position="80"/>
        <end position="105"/>
    </location>
</feature>
<keyword evidence="5 7" id="KW-1133">Transmembrane helix</keyword>